<sequence length="220" mass="25546">MKSSKGKAILISIGAWVLIVIILIMRFYLPFFAFFTVSDVIDFFTKTPIIDVVTVDKGDVLSKYDIDILKSDVIKNKSIEKNYYRIYSSKDPIDNLLDTDVDLKTIEPFEIDNAEIYSYSYFTSYNDDEPVPPSKLSDENGKTVEITPVLDDILDAVEKEKHNKINMKIFNDNGDYYVYLELNTNWWYPCELYHYDKGSKSLDLIYQFDGEEIVGIKKIK</sequence>
<gene>
    <name evidence="2" type="ORF">E5Z56_04025</name>
</gene>
<dbReference type="KEGG" id="ruj:E5Z56_04025"/>
<dbReference type="OrthoDB" id="2039553at2"/>
<evidence type="ECO:0000313" key="2">
    <source>
        <dbReference type="EMBL" id="QCT06578.1"/>
    </source>
</evidence>
<evidence type="ECO:0000256" key="1">
    <source>
        <dbReference type="SAM" id="Phobius"/>
    </source>
</evidence>
<proteinExistence type="predicted"/>
<keyword evidence="1" id="KW-0812">Transmembrane</keyword>
<keyword evidence="1" id="KW-0472">Membrane</keyword>
<feature type="transmembrane region" description="Helical" evidence="1">
    <location>
        <begin position="9"/>
        <end position="29"/>
    </location>
</feature>
<name>A0A4P8Y095_9FIRM</name>
<dbReference type="AlphaFoldDB" id="A0A4P8Y095"/>
<organism evidence="2 3">
    <name type="scientific">Ruminococcus bovis</name>
    <dbReference type="NCBI Taxonomy" id="2564099"/>
    <lineage>
        <taxon>Bacteria</taxon>
        <taxon>Bacillati</taxon>
        <taxon>Bacillota</taxon>
        <taxon>Clostridia</taxon>
        <taxon>Eubacteriales</taxon>
        <taxon>Oscillospiraceae</taxon>
        <taxon>Ruminococcus</taxon>
    </lineage>
</organism>
<evidence type="ECO:0000313" key="3">
    <source>
        <dbReference type="Proteomes" id="UP000301475"/>
    </source>
</evidence>
<keyword evidence="1" id="KW-1133">Transmembrane helix</keyword>
<dbReference type="EMBL" id="CP039381">
    <property type="protein sequence ID" value="QCT06578.1"/>
    <property type="molecule type" value="Genomic_DNA"/>
</dbReference>
<keyword evidence="3" id="KW-1185">Reference proteome</keyword>
<dbReference type="RefSeq" id="WP_138156639.1">
    <property type="nucleotide sequence ID" value="NZ_CP039381.1"/>
</dbReference>
<reference evidence="2 3" key="1">
    <citation type="submission" date="2019-04" db="EMBL/GenBank/DDBJ databases">
        <authorList>
            <person name="Embree M."/>
            <person name="Gaffney J.R."/>
        </authorList>
    </citation>
    <scope>NUCLEOTIDE SEQUENCE [LARGE SCALE GENOMIC DNA]</scope>
    <source>
        <strain evidence="2 3">JE7A12</strain>
    </source>
</reference>
<protein>
    <submittedName>
        <fullName evidence="2">Uncharacterized protein</fullName>
    </submittedName>
</protein>
<dbReference type="Proteomes" id="UP000301475">
    <property type="component" value="Chromosome"/>
</dbReference>
<accession>A0A4P8Y095</accession>